<dbReference type="EMBL" id="JAIWYP010000010">
    <property type="protein sequence ID" value="KAH3753366.1"/>
    <property type="molecule type" value="Genomic_DNA"/>
</dbReference>
<sequence>MTKENSLLDATKWIIGAWKAVKPETILKRFEGVWFKVSNQYDGDDGNDGSGIHGDDEDEEVSLAVLVRELALQMA</sequence>
<comment type="caution">
    <text evidence="1">The sequence shown here is derived from an EMBL/GenBank/DDBJ whole genome shotgun (WGS) entry which is preliminary data.</text>
</comment>
<accession>A0A9D4DQ33</accession>
<organism evidence="1 2">
    <name type="scientific">Dreissena polymorpha</name>
    <name type="common">Zebra mussel</name>
    <name type="synonym">Mytilus polymorpha</name>
    <dbReference type="NCBI Taxonomy" id="45954"/>
    <lineage>
        <taxon>Eukaryota</taxon>
        <taxon>Metazoa</taxon>
        <taxon>Spiralia</taxon>
        <taxon>Lophotrochozoa</taxon>
        <taxon>Mollusca</taxon>
        <taxon>Bivalvia</taxon>
        <taxon>Autobranchia</taxon>
        <taxon>Heteroconchia</taxon>
        <taxon>Euheterodonta</taxon>
        <taxon>Imparidentia</taxon>
        <taxon>Neoheterodontei</taxon>
        <taxon>Myida</taxon>
        <taxon>Dreissenoidea</taxon>
        <taxon>Dreissenidae</taxon>
        <taxon>Dreissena</taxon>
    </lineage>
</organism>
<evidence type="ECO:0000313" key="1">
    <source>
        <dbReference type="EMBL" id="KAH3753366.1"/>
    </source>
</evidence>
<dbReference type="AlphaFoldDB" id="A0A9D4DQ33"/>
<reference evidence="1" key="1">
    <citation type="journal article" date="2019" name="bioRxiv">
        <title>The Genome of the Zebra Mussel, Dreissena polymorpha: A Resource for Invasive Species Research.</title>
        <authorList>
            <person name="McCartney M.A."/>
            <person name="Auch B."/>
            <person name="Kono T."/>
            <person name="Mallez S."/>
            <person name="Zhang Y."/>
            <person name="Obille A."/>
            <person name="Becker A."/>
            <person name="Abrahante J.E."/>
            <person name="Garbe J."/>
            <person name="Badalamenti J.P."/>
            <person name="Herman A."/>
            <person name="Mangelson H."/>
            <person name="Liachko I."/>
            <person name="Sullivan S."/>
            <person name="Sone E.D."/>
            <person name="Koren S."/>
            <person name="Silverstein K.A.T."/>
            <person name="Beckman K.B."/>
            <person name="Gohl D.M."/>
        </authorList>
    </citation>
    <scope>NUCLEOTIDE SEQUENCE</scope>
    <source>
        <strain evidence="1">Duluth1</strain>
        <tissue evidence="1">Whole animal</tissue>
    </source>
</reference>
<reference evidence="1" key="2">
    <citation type="submission" date="2020-11" db="EMBL/GenBank/DDBJ databases">
        <authorList>
            <person name="McCartney M.A."/>
            <person name="Auch B."/>
            <person name="Kono T."/>
            <person name="Mallez S."/>
            <person name="Becker A."/>
            <person name="Gohl D.M."/>
            <person name="Silverstein K.A.T."/>
            <person name="Koren S."/>
            <person name="Bechman K.B."/>
            <person name="Herman A."/>
            <person name="Abrahante J.E."/>
            <person name="Garbe J."/>
        </authorList>
    </citation>
    <scope>NUCLEOTIDE SEQUENCE</scope>
    <source>
        <strain evidence="1">Duluth1</strain>
        <tissue evidence="1">Whole animal</tissue>
    </source>
</reference>
<keyword evidence="2" id="KW-1185">Reference proteome</keyword>
<dbReference type="Proteomes" id="UP000828390">
    <property type="component" value="Unassembled WGS sequence"/>
</dbReference>
<name>A0A9D4DQ33_DREPO</name>
<gene>
    <name evidence="1" type="ORF">DPMN_188002</name>
</gene>
<protein>
    <submittedName>
        <fullName evidence="1">Uncharacterized protein</fullName>
    </submittedName>
</protein>
<proteinExistence type="predicted"/>
<evidence type="ECO:0000313" key="2">
    <source>
        <dbReference type="Proteomes" id="UP000828390"/>
    </source>
</evidence>